<dbReference type="RefSeq" id="XP_014154382.1">
    <property type="nucleotide sequence ID" value="XM_014298907.1"/>
</dbReference>
<dbReference type="Proteomes" id="UP000054560">
    <property type="component" value="Unassembled WGS sequence"/>
</dbReference>
<dbReference type="AlphaFoldDB" id="A0A0L0FUF2"/>
<dbReference type="EMBL" id="KQ242144">
    <property type="protein sequence ID" value="KNC80480.1"/>
    <property type="molecule type" value="Genomic_DNA"/>
</dbReference>
<reference evidence="1 2" key="1">
    <citation type="submission" date="2011-02" db="EMBL/GenBank/DDBJ databases">
        <title>The Genome Sequence of Sphaeroforma arctica JP610.</title>
        <authorList>
            <consortium name="The Broad Institute Genome Sequencing Platform"/>
            <person name="Russ C."/>
            <person name="Cuomo C."/>
            <person name="Young S.K."/>
            <person name="Zeng Q."/>
            <person name="Gargeya S."/>
            <person name="Alvarado L."/>
            <person name="Berlin A."/>
            <person name="Chapman S.B."/>
            <person name="Chen Z."/>
            <person name="Freedman E."/>
            <person name="Gellesch M."/>
            <person name="Goldberg J."/>
            <person name="Griggs A."/>
            <person name="Gujja S."/>
            <person name="Heilman E."/>
            <person name="Heiman D."/>
            <person name="Howarth C."/>
            <person name="Mehta T."/>
            <person name="Neiman D."/>
            <person name="Pearson M."/>
            <person name="Roberts A."/>
            <person name="Saif S."/>
            <person name="Shea T."/>
            <person name="Shenoy N."/>
            <person name="Sisk P."/>
            <person name="Stolte C."/>
            <person name="Sykes S."/>
            <person name="White J."/>
            <person name="Yandava C."/>
            <person name="Burger G."/>
            <person name="Gray M.W."/>
            <person name="Holland P.W.H."/>
            <person name="King N."/>
            <person name="Lang F.B.F."/>
            <person name="Roger A.J."/>
            <person name="Ruiz-Trillo I."/>
            <person name="Haas B."/>
            <person name="Nusbaum C."/>
            <person name="Birren B."/>
        </authorList>
    </citation>
    <scope>NUCLEOTIDE SEQUENCE [LARGE SCALE GENOMIC DNA]</scope>
    <source>
        <strain evidence="1 2">JP610</strain>
    </source>
</reference>
<protein>
    <submittedName>
        <fullName evidence="1">Uncharacterized protein</fullName>
    </submittedName>
</protein>
<dbReference type="GeneID" id="25907661"/>
<sequence length="162" mass="18049">MPGELVLEESVNRAEREYEAHQARTVAVMTRTQRLRASAVDADVAAGEKPPVEEPVSLLTRAREQLAASEVVNSHILPVFGPRTEKEFLEDVQCGLNGIEVGGPVVMSVLRYTHELFSNVKSDRLIHLVKKLWGWTGLRAQCKHVRRSCGPRQEVSPILGQM</sequence>
<gene>
    <name evidence="1" type="ORF">SARC_07157</name>
</gene>
<keyword evidence="2" id="KW-1185">Reference proteome</keyword>
<evidence type="ECO:0000313" key="2">
    <source>
        <dbReference type="Proteomes" id="UP000054560"/>
    </source>
</evidence>
<evidence type="ECO:0000313" key="1">
    <source>
        <dbReference type="EMBL" id="KNC80480.1"/>
    </source>
</evidence>
<organism evidence="1 2">
    <name type="scientific">Sphaeroforma arctica JP610</name>
    <dbReference type="NCBI Taxonomy" id="667725"/>
    <lineage>
        <taxon>Eukaryota</taxon>
        <taxon>Ichthyosporea</taxon>
        <taxon>Ichthyophonida</taxon>
        <taxon>Sphaeroforma</taxon>
    </lineage>
</organism>
<accession>A0A0L0FUF2</accession>
<proteinExistence type="predicted"/>
<name>A0A0L0FUF2_9EUKA</name>